<feature type="domain" description="Ig-like" evidence="4">
    <location>
        <begin position="41"/>
        <end position="117"/>
    </location>
</feature>
<evidence type="ECO:0000256" key="3">
    <source>
        <dbReference type="SAM" id="SignalP"/>
    </source>
</evidence>
<dbReference type="InterPro" id="IPR007110">
    <property type="entry name" value="Ig-like_dom"/>
</dbReference>
<dbReference type="Proteomes" id="UP001501920">
    <property type="component" value="Chromosome 17"/>
</dbReference>
<dbReference type="PANTHER" id="PTHR46013:SF4">
    <property type="entry name" value="B-CELL RECEPTOR CD22-RELATED"/>
    <property type="match status" value="1"/>
</dbReference>
<dbReference type="SMART" id="SM00409">
    <property type="entry name" value="IG"/>
    <property type="match status" value="4"/>
</dbReference>
<sequence>MSFKCGILSLIILLSISVSGALGETLRVTCSPQTLCALRESTVTLECSHSNTTIRPQHSFWFSPKQQAKWRNEEDPEDLALDSDYAGRVRYKNNRYRYSSISTLTISELRERDSGEYHLMIVTETGQKYSSSTAVTLTVSDLQMKITSETEKQKVLTCSTSCSLTSKPSYYYWFRNGQHEHTTNEPQKVLRLHSSDGPGSYSCSASSHPEIRSNTVCNNDENCWSVTYSDRRVCALEGSSVDFPCTYSYPRHKTVTKTFWYKVRLIDLSVNEQFAGRVEFLGDKEGNCTLRMNNLTKSDSGVYYFRFITDTERGSFSGKPGVNLSVTDLQVKVSPTTPSEGQTVTQTCISTCTLPNNPTYIWYKNGQPVTNKPTRYNKLYLESASTEDVPQYSCAIGGPEASAVLMLVTVGVALFLVLLLIVGWMWIRKRNSSPGKGLRSTEESGKCDSAPVYSNLSDLAMTADPKQTEGSDNQDGVHYSSIQFKRSYTQKQAPPPSSTLPLYFIEDEDVHYAAVNFSRDSTAPQPLDADADEDPSRTYGQIQKHKSSTKAA</sequence>
<protein>
    <recommendedName>
        <fullName evidence="4">Ig-like domain-containing protein</fullName>
    </recommendedName>
</protein>
<dbReference type="Pfam" id="PF07686">
    <property type="entry name" value="V-set"/>
    <property type="match status" value="1"/>
</dbReference>
<dbReference type="GeneID" id="108443636"/>
<feature type="chain" id="PRO_5043580061" description="Ig-like domain-containing protein" evidence="3">
    <location>
        <begin position="24"/>
        <end position="552"/>
    </location>
</feature>
<dbReference type="PANTHER" id="PTHR46013">
    <property type="entry name" value="VASCULAR CELL ADHESION MOLECULE 1"/>
    <property type="match status" value="1"/>
</dbReference>
<dbReference type="RefSeq" id="XP_017579887.1">
    <property type="nucleotide sequence ID" value="XM_017724398.2"/>
</dbReference>
<feature type="transmembrane region" description="Helical" evidence="2">
    <location>
        <begin position="403"/>
        <end position="427"/>
    </location>
</feature>
<feature type="domain" description="Ig-like" evidence="4">
    <location>
        <begin position="320"/>
        <end position="406"/>
    </location>
</feature>
<evidence type="ECO:0000256" key="1">
    <source>
        <dbReference type="SAM" id="MobiDB-lite"/>
    </source>
</evidence>
<keyword evidence="2" id="KW-0472">Membrane</keyword>
<keyword evidence="6" id="KW-1185">Reference proteome</keyword>
<dbReference type="InterPro" id="IPR036179">
    <property type="entry name" value="Ig-like_dom_sf"/>
</dbReference>
<dbReference type="Pfam" id="PF24518">
    <property type="entry name" value="Ig_CD22"/>
    <property type="match status" value="1"/>
</dbReference>
<evidence type="ECO:0000259" key="4">
    <source>
        <dbReference type="PROSITE" id="PS50835"/>
    </source>
</evidence>
<dbReference type="InterPro" id="IPR013106">
    <property type="entry name" value="Ig_V-set"/>
</dbReference>
<dbReference type="Gene3D" id="2.60.40.10">
    <property type="entry name" value="Immunoglobulins"/>
    <property type="match status" value="4"/>
</dbReference>
<dbReference type="InterPro" id="IPR013783">
    <property type="entry name" value="Ig-like_fold"/>
</dbReference>
<reference evidence="5 6" key="1">
    <citation type="submission" date="2020-10" db="EMBL/GenBank/DDBJ databases">
        <title>Pygocentrus nattereri (red-bellied piranha) genome, fPygNat1, primary haplotype.</title>
        <authorList>
            <person name="Myers G."/>
            <person name="Meyer A."/>
            <person name="Karagic N."/>
            <person name="Pippel M."/>
            <person name="Winkler S."/>
            <person name="Tracey A."/>
            <person name="Wood J."/>
            <person name="Formenti G."/>
            <person name="Howe K."/>
            <person name="Fedrigo O."/>
            <person name="Jarvis E.D."/>
        </authorList>
    </citation>
    <scope>NUCLEOTIDE SEQUENCE [LARGE SCALE GENOMIC DNA]</scope>
</reference>
<keyword evidence="2" id="KW-1133">Transmembrane helix</keyword>
<proteinExistence type="predicted"/>
<dbReference type="AlphaFoldDB" id="A0AAR2JPZ0"/>
<accession>A0AAR2JPZ0</accession>
<keyword evidence="3" id="KW-0732">Signal</keyword>
<feature type="signal peptide" evidence="3">
    <location>
        <begin position="1"/>
        <end position="23"/>
    </location>
</feature>
<evidence type="ECO:0000313" key="6">
    <source>
        <dbReference type="Proteomes" id="UP001501920"/>
    </source>
</evidence>
<dbReference type="InterPro" id="IPR003599">
    <property type="entry name" value="Ig_sub"/>
</dbReference>
<dbReference type="SUPFAM" id="SSF48726">
    <property type="entry name" value="Immunoglobulin"/>
    <property type="match status" value="3"/>
</dbReference>
<feature type="compositionally biased region" description="Basic residues" evidence="1">
    <location>
        <begin position="543"/>
        <end position="552"/>
    </location>
</feature>
<dbReference type="Ensembl" id="ENSPNAT00000074160.1">
    <property type="protein sequence ID" value="ENSPNAP00000054083.1"/>
    <property type="gene ID" value="ENSPNAG00000030674.1"/>
</dbReference>
<evidence type="ECO:0000256" key="2">
    <source>
        <dbReference type="SAM" id="Phobius"/>
    </source>
</evidence>
<keyword evidence="2" id="KW-0812">Transmembrane</keyword>
<feature type="region of interest" description="Disordered" evidence="1">
    <location>
        <begin position="516"/>
        <end position="552"/>
    </location>
</feature>
<evidence type="ECO:0000313" key="5">
    <source>
        <dbReference type="Ensembl" id="ENSPNAP00000054083.1"/>
    </source>
</evidence>
<organism evidence="5 6">
    <name type="scientific">Pygocentrus nattereri</name>
    <name type="common">Red-bellied piranha</name>
    <dbReference type="NCBI Taxonomy" id="42514"/>
    <lineage>
        <taxon>Eukaryota</taxon>
        <taxon>Metazoa</taxon>
        <taxon>Chordata</taxon>
        <taxon>Craniata</taxon>
        <taxon>Vertebrata</taxon>
        <taxon>Euteleostomi</taxon>
        <taxon>Actinopterygii</taxon>
        <taxon>Neopterygii</taxon>
        <taxon>Teleostei</taxon>
        <taxon>Ostariophysi</taxon>
        <taxon>Characiformes</taxon>
        <taxon>Characoidei</taxon>
        <taxon>Pygocentrus</taxon>
    </lineage>
</organism>
<reference evidence="5" key="2">
    <citation type="submission" date="2025-08" db="UniProtKB">
        <authorList>
            <consortium name="Ensembl"/>
        </authorList>
    </citation>
    <scope>IDENTIFICATION</scope>
</reference>
<dbReference type="InterPro" id="IPR056386">
    <property type="entry name" value="Ig_CD22"/>
</dbReference>
<reference evidence="5" key="3">
    <citation type="submission" date="2025-09" db="UniProtKB">
        <authorList>
            <consortium name="Ensembl"/>
        </authorList>
    </citation>
    <scope>IDENTIFICATION</scope>
</reference>
<dbReference type="GeneTree" id="ENSGT01010000222294"/>
<dbReference type="PROSITE" id="PS50835">
    <property type="entry name" value="IG_LIKE"/>
    <property type="match status" value="3"/>
</dbReference>
<feature type="domain" description="Ig-like" evidence="4">
    <location>
        <begin position="133"/>
        <end position="217"/>
    </location>
</feature>
<name>A0AAR2JPZ0_PYGNA</name>